<name>A0AAV2FQM4_9ROSI</name>
<evidence type="ECO:0000313" key="2">
    <source>
        <dbReference type="EMBL" id="CAL1400623.1"/>
    </source>
</evidence>
<dbReference type="AlphaFoldDB" id="A0AAV2FQM4"/>
<dbReference type="PANTHER" id="PTHR47074">
    <property type="entry name" value="BNAC02G40300D PROTEIN"/>
    <property type="match status" value="1"/>
</dbReference>
<dbReference type="InterPro" id="IPR052929">
    <property type="entry name" value="RNase_H-like_EbsB-rel"/>
</dbReference>
<gene>
    <name evidence="2" type="ORF">LTRI10_LOCUS40736</name>
</gene>
<dbReference type="PANTHER" id="PTHR47074:SF21">
    <property type="entry name" value="RNASE H TYPE-1 DOMAIN-CONTAINING PROTEIN"/>
    <property type="match status" value="1"/>
</dbReference>
<evidence type="ECO:0000313" key="3">
    <source>
        <dbReference type="Proteomes" id="UP001497516"/>
    </source>
</evidence>
<protein>
    <recommendedName>
        <fullName evidence="1">Reverse transcriptase zinc-binding domain-containing protein</fullName>
    </recommendedName>
</protein>
<feature type="domain" description="Reverse transcriptase zinc-binding" evidence="1">
    <location>
        <begin position="11"/>
        <end position="77"/>
    </location>
</feature>
<sequence>MNGSPEQYEPIDWSRLWHLQLPPKVRVFVWRWGSNILPTGGNLAKRIPEVSDECPFCGLVETQEHITRDCDWAGRIWRPSYLNKLFSMGEDQNCVSWICELLDQAKDEEICEFLITVWFIWKERNNHQFNNRKLEEWEVVERAQLYLEEYRRAQDRDLQPARSNRRYKWEKPTMGYKANVDASVLKNGGTGVGMVVRDKERKFVMAVVRRTRVTWQPEIAEA</sequence>
<dbReference type="EMBL" id="OZ034820">
    <property type="protein sequence ID" value="CAL1400623.1"/>
    <property type="molecule type" value="Genomic_DNA"/>
</dbReference>
<dbReference type="Proteomes" id="UP001497516">
    <property type="component" value="Chromosome 7"/>
</dbReference>
<dbReference type="Pfam" id="PF13966">
    <property type="entry name" value="zf-RVT"/>
    <property type="match status" value="1"/>
</dbReference>
<dbReference type="InterPro" id="IPR026960">
    <property type="entry name" value="RVT-Znf"/>
</dbReference>
<proteinExistence type="predicted"/>
<accession>A0AAV2FQM4</accession>
<keyword evidence="3" id="KW-1185">Reference proteome</keyword>
<reference evidence="2 3" key="1">
    <citation type="submission" date="2024-04" db="EMBL/GenBank/DDBJ databases">
        <authorList>
            <person name="Fracassetti M."/>
        </authorList>
    </citation>
    <scope>NUCLEOTIDE SEQUENCE [LARGE SCALE GENOMIC DNA]</scope>
</reference>
<organism evidence="2 3">
    <name type="scientific">Linum trigynum</name>
    <dbReference type="NCBI Taxonomy" id="586398"/>
    <lineage>
        <taxon>Eukaryota</taxon>
        <taxon>Viridiplantae</taxon>
        <taxon>Streptophyta</taxon>
        <taxon>Embryophyta</taxon>
        <taxon>Tracheophyta</taxon>
        <taxon>Spermatophyta</taxon>
        <taxon>Magnoliopsida</taxon>
        <taxon>eudicotyledons</taxon>
        <taxon>Gunneridae</taxon>
        <taxon>Pentapetalae</taxon>
        <taxon>rosids</taxon>
        <taxon>fabids</taxon>
        <taxon>Malpighiales</taxon>
        <taxon>Linaceae</taxon>
        <taxon>Linum</taxon>
    </lineage>
</organism>
<evidence type="ECO:0000259" key="1">
    <source>
        <dbReference type="Pfam" id="PF13966"/>
    </source>
</evidence>